<gene>
    <name evidence="4" type="ORF">SAMN05443544_3686</name>
</gene>
<sequence>MVNKGSGRPRGTPTARKALIDAAQRHLEAGDLTEMSSRDLAAEAGVSHTLVNYHFGSRDALVAAAIGARIAPHDVVSLARDATGTIQTPRLVQGLLAVWEDPILGAKLVETAREYAARGETSGAIAEYLQNVVFAPLVADFGVARGRRMVMTIIGFIYGRYILQVPTLASLSKEEVGKELLALLSA</sequence>
<dbReference type="GO" id="GO:0000976">
    <property type="term" value="F:transcription cis-regulatory region binding"/>
    <property type="evidence" value="ECO:0007669"/>
    <property type="project" value="TreeGrafter"/>
</dbReference>
<evidence type="ECO:0000256" key="2">
    <source>
        <dbReference type="PROSITE-ProRule" id="PRU00335"/>
    </source>
</evidence>
<dbReference type="InterPro" id="IPR001647">
    <property type="entry name" value="HTH_TetR"/>
</dbReference>
<evidence type="ECO:0000313" key="5">
    <source>
        <dbReference type="Proteomes" id="UP000184699"/>
    </source>
</evidence>
<evidence type="ECO:0000256" key="1">
    <source>
        <dbReference type="ARBA" id="ARBA00023125"/>
    </source>
</evidence>
<dbReference type="PANTHER" id="PTHR30055">
    <property type="entry name" value="HTH-TYPE TRANSCRIPTIONAL REGULATOR RUTR"/>
    <property type="match status" value="1"/>
</dbReference>
<dbReference type="PANTHER" id="PTHR30055:SF235">
    <property type="entry name" value="TRANSCRIPTIONAL REGULATORY PROTEIN"/>
    <property type="match status" value="1"/>
</dbReference>
<dbReference type="AlphaFoldDB" id="A0A1N6I5B6"/>
<dbReference type="EMBL" id="FSRJ01000005">
    <property type="protein sequence ID" value="SIO27115.1"/>
    <property type="molecule type" value="Genomic_DNA"/>
</dbReference>
<reference evidence="5" key="1">
    <citation type="submission" date="2016-11" db="EMBL/GenBank/DDBJ databases">
        <authorList>
            <person name="Varghese N."/>
            <person name="Submissions S."/>
        </authorList>
    </citation>
    <scope>NUCLEOTIDE SEQUENCE [LARGE SCALE GENOMIC DNA]</scope>
    <source>
        <strain evidence="5">DSM 8595</strain>
    </source>
</reference>
<protein>
    <submittedName>
        <fullName evidence="4">Transcriptional regulator, TetR family</fullName>
    </submittedName>
</protein>
<dbReference type="SUPFAM" id="SSF46689">
    <property type="entry name" value="Homeodomain-like"/>
    <property type="match status" value="1"/>
</dbReference>
<organism evidence="4 5">
    <name type="scientific">Agromyces cerinus subsp. cerinus</name>
    <dbReference type="NCBI Taxonomy" id="232089"/>
    <lineage>
        <taxon>Bacteria</taxon>
        <taxon>Bacillati</taxon>
        <taxon>Actinomycetota</taxon>
        <taxon>Actinomycetes</taxon>
        <taxon>Micrococcales</taxon>
        <taxon>Microbacteriaceae</taxon>
        <taxon>Agromyces</taxon>
    </lineage>
</organism>
<feature type="DNA-binding region" description="H-T-H motif" evidence="2">
    <location>
        <begin position="36"/>
        <end position="55"/>
    </location>
</feature>
<dbReference type="SUPFAM" id="SSF48498">
    <property type="entry name" value="Tetracyclin repressor-like, C-terminal domain"/>
    <property type="match status" value="1"/>
</dbReference>
<name>A0A1N6I5B6_9MICO</name>
<evidence type="ECO:0000259" key="3">
    <source>
        <dbReference type="PROSITE" id="PS50977"/>
    </source>
</evidence>
<keyword evidence="1 2" id="KW-0238">DNA-binding</keyword>
<dbReference type="Proteomes" id="UP000184699">
    <property type="component" value="Unassembled WGS sequence"/>
</dbReference>
<dbReference type="GO" id="GO:0003700">
    <property type="term" value="F:DNA-binding transcription factor activity"/>
    <property type="evidence" value="ECO:0007669"/>
    <property type="project" value="TreeGrafter"/>
</dbReference>
<dbReference type="InterPro" id="IPR009057">
    <property type="entry name" value="Homeodomain-like_sf"/>
</dbReference>
<dbReference type="STRING" id="232089.SAMN05443544_3686"/>
<dbReference type="Pfam" id="PF00440">
    <property type="entry name" value="TetR_N"/>
    <property type="match status" value="1"/>
</dbReference>
<dbReference type="PROSITE" id="PS50977">
    <property type="entry name" value="HTH_TETR_2"/>
    <property type="match status" value="1"/>
</dbReference>
<dbReference type="InterPro" id="IPR041678">
    <property type="entry name" value="TetR_C_16"/>
</dbReference>
<accession>A0A1N6I5B6</accession>
<dbReference type="InterPro" id="IPR050109">
    <property type="entry name" value="HTH-type_TetR-like_transc_reg"/>
</dbReference>
<proteinExistence type="predicted"/>
<evidence type="ECO:0000313" key="4">
    <source>
        <dbReference type="EMBL" id="SIO27115.1"/>
    </source>
</evidence>
<keyword evidence="5" id="KW-1185">Reference proteome</keyword>
<dbReference type="Pfam" id="PF17920">
    <property type="entry name" value="TetR_C_16"/>
    <property type="match status" value="1"/>
</dbReference>
<dbReference type="Gene3D" id="1.10.10.60">
    <property type="entry name" value="Homeodomain-like"/>
    <property type="match status" value="1"/>
</dbReference>
<dbReference type="InterPro" id="IPR036271">
    <property type="entry name" value="Tet_transcr_reg_TetR-rel_C_sf"/>
</dbReference>
<feature type="domain" description="HTH tetR-type" evidence="3">
    <location>
        <begin position="13"/>
        <end position="73"/>
    </location>
</feature>
<dbReference type="Gene3D" id="1.10.357.10">
    <property type="entry name" value="Tetracycline Repressor, domain 2"/>
    <property type="match status" value="1"/>
</dbReference>